<dbReference type="Proteomes" id="UP000680656">
    <property type="component" value="Chromosome"/>
</dbReference>
<dbReference type="Gene3D" id="3.90.550.10">
    <property type="entry name" value="Spore Coat Polysaccharide Biosynthesis Protein SpsA, Chain A"/>
    <property type="match status" value="1"/>
</dbReference>
<keyword evidence="8" id="KW-0256">Endoplasmic reticulum</keyword>
<dbReference type="AlphaFoldDB" id="A0A8E7ELC9"/>
<evidence type="ECO:0000256" key="10">
    <source>
        <dbReference type="ARBA" id="ARBA00022989"/>
    </source>
</evidence>
<evidence type="ECO:0000256" key="1">
    <source>
        <dbReference type="ARBA" id="ARBA00004389"/>
    </source>
</evidence>
<dbReference type="EMBL" id="CP075546">
    <property type="protein sequence ID" value="QVV90495.1"/>
    <property type="molecule type" value="Genomic_DNA"/>
</dbReference>
<reference evidence="14 15" key="1">
    <citation type="submission" date="2021-05" db="EMBL/GenBank/DDBJ databases">
        <title>A novel Methanospirillum isolate from a pyrite-forming mixed culture.</title>
        <authorList>
            <person name="Bunk B."/>
            <person name="Sproer C."/>
            <person name="Spring S."/>
            <person name="Pester M."/>
        </authorList>
    </citation>
    <scope>NUCLEOTIDE SEQUENCE [LARGE SCALE GENOMIC DNA]</scope>
    <source>
        <strain evidence="14 15">J.3.6.1-F.2.7.3</strain>
    </source>
</reference>
<keyword evidence="6 14" id="KW-0808">Transferase</keyword>
<organism evidence="14 15">
    <name type="scientific">Methanospirillum purgamenti</name>
    <dbReference type="NCBI Taxonomy" id="2834276"/>
    <lineage>
        <taxon>Archaea</taxon>
        <taxon>Methanobacteriati</taxon>
        <taxon>Methanobacteriota</taxon>
        <taxon>Stenosarchaea group</taxon>
        <taxon>Methanomicrobia</taxon>
        <taxon>Methanomicrobiales</taxon>
        <taxon>Methanospirillaceae</taxon>
        <taxon>Methanospirillum</taxon>
    </lineage>
</organism>
<dbReference type="GO" id="GO:0006487">
    <property type="term" value="P:protein N-linked glycosylation"/>
    <property type="evidence" value="ECO:0007669"/>
    <property type="project" value="TreeGrafter"/>
</dbReference>
<dbReference type="InterPro" id="IPR035518">
    <property type="entry name" value="DPG_synthase"/>
</dbReference>
<evidence type="ECO:0000256" key="11">
    <source>
        <dbReference type="ARBA" id="ARBA00023136"/>
    </source>
</evidence>
<sequence length="234" mass="26301">MIQPSVSIVIPAYNESTRLAPLLLGITDPGIEFIFVCDGTDNTADIICDYSQNHPELNIICLSYPHRLGKGGGVYAGFRRASAPLVGFMDADNSTPVSELIRLHVLIADYDGIIGSRHLPGQVLQRKQPLTRRIQSLLFNGIIRLMFGLPYHDTQCGAKIFKKDVIDEVLPHLHSKGFEFDVELLWHLKKSGYSIIEVPVIWNDTEDSRLCMSDTISMFLTLFRIRTNALPYDK</sequence>
<dbReference type="SUPFAM" id="SSF53448">
    <property type="entry name" value="Nucleotide-diphospho-sugar transferases"/>
    <property type="match status" value="1"/>
</dbReference>
<dbReference type="KEGG" id="mrtj:KHC33_00480"/>
<dbReference type="InterPro" id="IPR029044">
    <property type="entry name" value="Nucleotide-diphossugar_trans"/>
</dbReference>
<comment type="similarity">
    <text evidence="3">Belongs to the glycosyltransferase 2 family.</text>
</comment>
<evidence type="ECO:0000259" key="13">
    <source>
        <dbReference type="Pfam" id="PF00535"/>
    </source>
</evidence>
<dbReference type="RefSeq" id="WP_214421263.1">
    <property type="nucleotide sequence ID" value="NZ_JAXCMI010000003.1"/>
</dbReference>
<dbReference type="Pfam" id="PF00535">
    <property type="entry name" value="Glycos_transf_2"/>
    <property type="match status" value="1"/>
</dbReference>
<evidence type="ECO:0000256" key="5">
    <source>
        <dbReference type="ARBA" id="ARBA00022676"/>
    </source>
</evidence>
<evidence type="ECO:0000256" key="4">
    <source>
        <dbReference type="ARBA" id="ARBA00012583"/>
    </source>
</evidence>
<evidence type="ECO:0000256" key="9">
    <source>
        <dbReference type="ARBA" id="ARBA00022968"/>
    </source>
</evidence>
<evidence type="ECO:0000256" key="6">
    <source>
        <dbReference type="ARBA" id="ARBA00022679"/>
    </source>
</evidence>
<evidence type="ECO:0000256" key="7">
    <source>
        <dbReference type="ARBA" id="ARBA00022692"/>
    </source>
</evidence>
<keyword evidence="11" id="KW-0472">Membrane</keyword>
<proteinExistence type="inferred from homology"/>
<dbReference type="PANTHER" id="PTHR10859">
    <property type="entry name" value="GLYCOSYL TRANSFERASE"/>
    <property type="match status" value="1"/>
</dbReference>
<dbReference type="GO" id="GO:0004581">
    <property type="term" value="F:dolichyl-phosphate beta-glucosyltransferase activity"/>
    <property type="evidence" value="ECO:0007669"/>
    <property type="project" value="UniProtKB-EC"/>
</dbReference>
<feature type="domain" description="Glycosyltransferase 2-like" evidence="13">
    <location>
        <begin position="7"/>
        <end position="169"/>
    </location>
</feature>
<keyword evidence="9" id="KW-0735">Signal-anchor</keyword>
<accession>A0A8E7ELC9</accession>
<evidence type="ECO:0000313" key="14">
    <source>
        <dbReference type="EMBL" id="QVV90495.1"/>
    </source>
</evidence>
<keyword evidence="7" id="KW-0812">Transmembrane</keyword>
<evidence type="ECO:0000256" key="3">
    <source>
        <dbReference type="ARBA" id="ARBA00006739"/>
    </source>
</evidence>
<evidence type="ECO:0000256" key="2">
    <source>
        <dbReference type="ARBA" id="ARBA00004922"/>
    </source>
</evidence>
<dbReference type="EC" id="2.4.1.117" evidence="4"/>
<name>A0A8E7ELC9_9EURY</name>
<evidence type="ECO:0000313" key="15">
    <source>
        <dbReference type="Proteomes" id="UP000680656"/>
    </source>
</evidence>
<keyword evidence="10" id="KW-1133">Transmembrane helix</keyword>
<dbReference type="InterPro" id="IPR001173">
    <property type="entry name" value="Glyco_trans_2-like"/>
</dbReference>
<gene>
    <name evidence="14" type="ORF">KHC33_00480</name>
</gene>
<comment type="catalytic activity">
    <reaction evidence="12">
        <text>a di-trans,poly-cis-dolichyl phosphate + UDP-alpha-D-glucose = a di-trans,poly-cis-dolichyl beta-D-glucosyl phosphate + UDP</text>
        <dbReference type="Rhea" id="RHEA:15401"/>
        <dbReference type="Rhea" id="RHEA-COMP:19498"/>
        <dbReference type="Rhea" id="RHEA-COMP:19502"/>
        <dbReference type="ChEBI" id="CHEBI:57525"/>
        <dbReference type="ChEBI" id="CHEBI:57683"/>
        <dbReference type="ChEBI" id="CHEBI:58223"/>
        <dbReference type="ChEBI" id="CHEBI:58885"/>
        <dbReference type="EC" id="2.4.1.117"/>
    </reaction>
    <physiologicalReaction direction="left-to-right" evidence="12">
        <dbReference type="Rhea" id="RHEA:15402"/>
    </physiologicalReaction>
</comment>
<evidence type="ECO:0000256" key="12">
    <source>
        <dbReference type="ARBA" id="ARBA00045097"/>
    </source>
</evidence>
<keyword evidence="15" id="KW-1185">Reference proteome</keyword>
<dbReference type="PANTHER" id="PTHR10859:SF91">
    <property type="entry name" value="DOLICHYL-PHOSPHATE BETA-GLUCOSYLTRANSFERASE"/>
    <property type="match status" value="1"/>
</dbReference>
<comment type="pathway">
    <text evidence="2">Protein modification; protein glycosylation.</text>
</comment>
<keyword evidence="5" id="KW-0328">Glycosyltransferase</keyword>
<comment type="subcellular location">
    <subcellularLocation>
        <location evidence="1">Endoplasmic reticulum membrane</location>
        <topology evidence="1">Single-pass membrane protein</topology>
    </subcellularLocation>
</comment>
<dbReference type="CDD" id="cd04188">
    <property type="entry name" value="DPG_synthase"/>
    <property type="match status" value="1"/>
</dbReference>
<evidence type="ECO:0000256" key="8">
    <source>
        <dbReference type="ARBA" id="ARBA00022824"/>
    </source>
</evidence>
<protein>
    <recommendedName>
        <fullName evidence="4">dolichyl-phosphate beta-glucosyltransferase</fullName>
        <ecNumber evidence="4">2.4.1.117</ecNumber>
    </recommendedName>
</protein>